<keyword evidence="2" id="KW-0507">mRNA processing</keyword>
<evidence type="ECO:0000256" key="6">
    <source>
        <dbReference type="ARBA" id="ARBA00022844"/>
    </source>
</evidence>
<evidence type="ECO:0000256" key="8">
    <source>
        <dbReference type="SAM" id="MobiDB-lite"/>
    </source>
</evidence>
<feature type="domain" description="Poly(A) polymerase catalytic subunit" evidence="9">
    <location>
        <begin position="30"/>
        <end position="159"/>
    </location>
</feature>
<proteinExistence type="predicted"/>
<reference evidence="10" key="1">
    <citation type="journal article" date="2020" name="Nature">
        <title>Giant virus diversity and host interactions through global metagenomics.</title>
        <authorList>
            <person name="Schulz F."/>
            <person name="Roux S."/>
            <person name="Paez-Espino D."/>
            <person name="Jungbluth S."/>
            <person name="Walsh D.A."/>
            <person name="Denef V.J."/>
            <person name="McMahon K.D."/>
            <person name="Konstantinidis K.T."/>
            <person name="Eloe-Fadrosh E.A."/>
            <person name="Kyrpides N.C."/>
            <person name="Woyke T."/>
        </authorList>
    </citation>
    <scope>NUCLEOTIDE SEQUENCE</scope>
    <source>
        <strain evidence="10">GVMAG-M-3300023174-107</strain>
    </source>
</reference>
<evidence type="ECO:0000313" key="10">
    <source>
        <dbReference type="EMBL" id="QHT10570.1"/>
    </source>
</evidence>
<protein>
    <recommendedName>
        <fullName evidence="9">Poly(A) polymerase catalytic subunit domain-containing protein</fullName>
    </recommendedName>
</protein>
<dbReference type="InterPro" id="IPR045355">
    <property type="entry name" value="PolyA_pol_cat_su"/>
</dbReference>
<evidence type="ECO:0000256" key="3">
    <source>
        <dbReference type="ARBA" id="ARBA00022679"/>
    </source>
</evidence>
<keyword evidence="6" id="KW-0946">Virion</keyword>
<comment type="subcellular location">
    <subcellularLocation>
        <location evidence="1">Virion</location>
    </subcellularLocation>
</comment>
<dbReference type="GO" id="GO:0006397">
    <property type="term" value="P:mRNA processing"/>
    <property type="evidence" value="ECO:0007669"/>
    <property type="project" value="UniProtKB-KW"/>
</dbReference>
<evidence type="ECO:0000256" key="4">
    <source>
        <dbReference type="ARBA" id="ARBA00022741"/>
    </source>
</evidence>
<dbReference type="GO" id="GO:0016740">
    <property type="term" value="F:transferase activity"/>
    <property type="evidence" value="ECO:0007669"/>
    <property type="project" value="UniProtKB-KW"/>
</dbReference>
<keyword evidence="4" id="KW-0547">Nucleotide-binding</keyword>
<keyword evidence="3" id="KW-0808">Transferase</keyword>
<evidence type="ECO:0000256" key="1">
    <source>
        <dbReference type="ARBA" id="ARBA00004328"/>
    </source>
</evidence>
<dbReference type="GO" id="GO:0044423">
    <property type="term" value="C:virion component"/>
    <property type="evidence" value="ECO:0007669"/>
    <property type="project" value="UniProtKB-KW"/>
</dbReference>
<accession>A0A6C0D2T0</accession>
<feature type="region of interest" description="Disordered" evidence="8">
    <location>
        <begin position="399"/>
        <end position="424"/>
    </location>
</feature>
<dbReference type="Pfam" id="PF19244">
    <property type="entry name" value="Poly_A_pol_cat"/>
    <property type="match status" value="1"/>
</dbReference>
<name>A0A6C0D2T0_9ZZZZ</name>
<dbReference type="AlphaFoldDB" id="A0A6C0D2T0"/>
<evidence type="ECO:0000256" key="7">
    <source>
        <dbReference type="ARBA" id="ARBA00023163"/>
    </source>
</evidence>
<evidence type="ECO:0000256" key="5">
    <source>
        <dbReference type="ARBA" id="ARBA00022840"/>
    </source>
</evidence>
<sequence length="424" mass="50856">MEELQIAINENLQFQKKIKRKTYTKPELFNIINDYISKNELICYGGMAINNIIPKKSERFYDEIDIPDYDCFTKDGITHAKKLSQLLRNDYENIEVKSAIFKGTYKIFVNFIPIVDFTTIESELFDKIKQSSLKINNIYYASPNYLRMNIHLELSRPLGDVTRWTKIYQRLDLLNKYHPFIYNKNIIKTQVKYPHYNKLTELCKKWVILGEYAMKYFKFPAKYNKSNSNIFVLAESLEEIKQSLNSEGYKYTIQSYSNKFIHNFYEFKFKVEESELESESLLYVFITNSCQSYNEIKENGQLIKIANIDTMLMIYYALSFIQPPNLNINNLLVYCYLLQHIDSSKITKRFSMPCIGNQPSFEDLRRERDNAYKLYKKNHSKKIYNDYFFRFIPQKTNMKKKMNKTRTRNQKRKRKFNTKKNIKD</sequence>
<keyword evidence="7" id="KW-0804">Transcription</keyword>
<dbReference type="GO" id="GO:0005524">
    <property type="term" value="F:ATP binding"/>
    <property type="evidence" value="ECO:0007669"/>
    <property type="project" value="UniProtKB-KW"/>
</dbReference>
<organism evidence="10">
    <name type="scientific">viral metagenome</name>
    <dbReference type="NCBI Taxonomy" id="1070528"/>
    <lineage>
        <taxon>unclassified sequences</taxon>
        <taxon>metagenomes</taxon>
        <taxon>organismal metagenomes</taxon>
    </lineage>
</organism>
<dbReference type="EMBL" id="MN739522">
    <property type="protein sequence ID" value="QHT10570.1"/>
    <property type="molecule type" value="Genomic_DNA"/>
</dbReference>
<evidence type="ECO:0000259" key="9">
    <source>
        <dbReference type="Pfam" id="PF19244"/>
    </source>
</evidence>
<keyword evidence="5" id="KW-0067">ATP-binding</keyword>
<evidence type="ECO:0000256" key="2">
    <source>
        <dbReference type="ARBA" id="ARBA00022664"/>
    </source>
</evidence>